<comment type="caution">
    <text evidence="1">The sequence shown here is derived from an EMBL/GenBank/DDBJ whole genome shotgun (WGS) entry which is preliminary data.</text>
</comment>
<dbReference type="PANTHER" id="PTHR39327:SF1">
    <property type="entry name" value="BLR5470 PROTEIN"/>
    <property type="match status" value="1"/>
</dbReference>
<keyword evidence="2" id="KW-1185">Reference proteome</keyword>
<name>A0A931BLD6_9HYPH</name>
<dbReference type="AlphaFoldDB" id="A0A931BLD6"/>
<reference evidence="1" key="1">
    <citation type="submission" date="2020-11" db="EMBL/GenBank/DDBJ databases">
        <authorList>
            <person name="Kim M.K."/>
        </authorList>
    </citation>
    <scope>NUCLEOTIDE SEQUENCE</scope>
    <source>
        <strain evidence="1">BT350</strain>
    </source>
</reference>
<organism evidence="1 2">
    <name type="scientific">Microvirga alba</name>
    <dbReference type="NCBI Taxonomy" id="2791025"/>
    <lineage>
        <taxon>Bacteria</taxon>
        <taxon>Pseudomonadati</taxon>
        <taxon>Pseudomonadota</taxon>
        <taxon>Alphaproteobacteria</taxon>
        <taxon>Hyphomicrobiales</taxon>
        <taxon>Methylobacteriaceae</taxon>
        <taxon>Microvirga</taxon>
    </lineage>
</organism>
<dbReference type="EMBL" id="JADQDO010000003">
    <property type="protein sequence ID" value="MBF9233386.1"/>
    <property type="molecule type" value="Genomic_DNA"/>
</dbReference>
<accession>A0A931BLD6</accession>
<sequence>MALLKNVDFSGANAKTGFAAKIVKTAFLGLSLVFLGSPSQAQTLASLPPAGHSIASMGSAKPIQGWVEFCRQYPSECAVNTAEPATIELTPQIWKTITSVNQSVNTKIKPVTDMEHWGVVDKWSFPDDGKGDCEDYQLLKRRTLAQHGLPRRAMRMTVVIDELGEGHAVLVLKTNKGDYVLDNKRNAVLPWDRTGYVYVKQESQQAAAWVSLGGVTSPTSTANR</sequence>
<dbReference type="InterPro" id="IPR010319">
    <property type="entry name" value="Transglutaminase-like_Cys_pept"/>
</dbReference>
<dbReference type="Gene3D" id="3.10.620.30">
    <property type="match status" value="1"/>
</dbReference>
<dbReference type="PANTHER" id="PTHR39327">
    <property type="match status" value="1"/>
</dbReference>
<dbReference type="RefSeq" id="WP_196271396.1">
    <property type="nucleotide sequence ID" value="NZ_JADQDO010000003.1"/>
</dbReference>
<dbReference type="Pfam" id="PF06035">
    <property type="entry name" value="Peptidase_C93"/>
    <property type="match status" value="1"/>
</dbReference>
<evidence type="ECO:0000313" key="1">
    <source>
        <dbReference type="EMBL" id="MBF9233386.1"/>
    </source>
</evidence>
<dbReference type="Proteomes" id="UP000599312">
    <property type="component" value="Unassembled WGS sequence"/>
</dbReference>
<gene>
    <name evidence="1" type="ORF">I2H38_08330</name>
</gene>
<protein>
    <submittedName>
        <fullName evidence="1">Transglutaminase-like cysteine peptidase</fullName>
    </submittedName>
</protein>
<evidence type="ECO:0000313" key="2">
    <source>
        <dbReference type="Proteomes" id="UP000599312"/>
    </source>
</evidence>
<proteinExistence type="predicted"/>